<evidence type="ECO:0000256" key="1">
    <source>
        <dbReference type="ARBA" id="ARBA00022723"/>
    </source>
</evidence>
<evidence type="ECO:0000256" key="2">
    <source>
        <dbReference type="ARBA" id="ARBA00022833"/>
    </source>
</evidence>
<dbReference type="InterPro" id="IPR011051">
    <property type="entry name" value="RmlC_Cupin_sf"/>
</dbReference>
<dbReference type="PANTHER" id="PTHR42742">
    <property type="entry name" value="TRANSCRIPTIONAL REPRESSOR MPRA"/>
    <property type="match status" value="1"/>
</dbReference>
<sequence length="346" mass="37802">MLVAKPIKLPANQFDHFYKGGNKIGKLRNGPGGPMRPEEWLGSTTTRFGAATQGLTVLEDETTLRESVLTNPESWLGKAHVARYGPSIELLVKLLDPDQRLPVHFHPKRNFAKQHLGVPHGKTEAWIILEAPKDAWVGIGFESNMTMQNVKNMVENEDSSALVESLNKRKVKAGEGILVPAGIPHAIAAGIFILELQEPTDFSILLEWEGFAVDGVKDGHLNLGFDLALQALELSALSKDNVEKLIVNTQNESSLMTSMLPVQADPYFRSHLLRPKNASLEFPPGFCILLAMQGKGVISTEKQGNFEINNGGAFIIPFESGSWSISGEIEILLSRPPAPDAPMSSL</sequence>
<dbReference type="Gene3D" id="2.60.120.10">
    <property type="entry name" value="Jelly Rolls"/>
    <property type="match status" value="2"/>
</dbReference>
<proteinExistence type="predicted"/>
<evidence type="ECO:0008006" key="4">
    <source>
        <dbReference type="Google" id="ProtNLM"/>
    </source>
</evidence>
<dbReference type="PANTHER" id="PTHR42742:SF3">
    <property type="entry name" value="FRUCTOKINASE"/>
    <property type="match status" value="1"/>
</dbReference>
<evidence type="ECO:0000313" key="3">
    <source>
        <dbReference type="EMBL" id="KGA14829.1"/>
    </source>
</evidence>
<name>A0A094PYJ6_9ZZZZ</name>
<organism evidence="3">
    <name type="scientific">freshwater metagenome</name>
    <dbReference type="NCBI Taxonomy" id="449393"/>
    <lineage>
        <taxon>unclassified sequences</taxon>
        <taxon>metagenomes</taxon>
        <taxon>ecological metagenomes</taxon>
    </lineage>
</organism>
<dbReference type="InterPro" id="IPR051804">
    <property type="entry name" value="Carb_Metab_Reg_Kinase/Isom"/>
</dbReference>
<dbReference type="AlphaFoldDB" id="A0A094PYJ6"/>
<dbReference type="CDD" id="cd07010">
    <property type="entry name" value="cupin_PMI_type_I_N_bac"/>
    <property type="match status" value="1"/>
</dbReference>
<dbReference type="SUPFAM" id="SSF51182">
    <property type="entry name" value="RmlC-like cupins"/>
    <property type="match status" value="1"/>
</dbReference>
<protein>
    <recommendedName>
        <fullName evidence="4">Mannose-6-phosphate isomerase</fullName>
    </recommendedName>
</protein>
<accession>A0A094PYJ6</accession>
<comment type="caution">
    <text evidence="3">The sequence shown here is derived from an EMBL/GenBank/DDBJ whole genome shotgun (WGS) entry which is preliminary data.</text>
</comment>
<keyword evidence="1" id="KW-0479">Metal-binding</keyword>
<gene>
    <name evidence="3" type="ORF">GM51_16285</name>
</gene>
<dbReference type="InterPro" id="IPR014710">
    <property type="entry name" value="RmlC-like_jellyroll"/>
</dbReference>
<keyword evidence="2" id="KW-0862">Zinc</keyword>
<reference evidence="3" key="1">
    <citation type="submission" date="2014-06" db="EMBL/GenBank/DDBJ databases">
        <title>Key roles for freshwater Actinobacteria revealed by deep metagenomic sequencing.</title>
        <authorList>
            <person name="Ghai R."/>
            <person name="Mizuno C.M."/>
            <person name="Picazo A."/>
            <person name="Camacho A."/>
            <person name="Rodriguez-Valera F."/>
        </authorList>
    </citation>
    <scope>NUCLEOTIDE SEQUENCE</scope>
</reference>
<dbReference type="GO" id="GO:0046872">
    <property type="term" value="F:metal ion binding"/>
    <property type="evidence" value="ECO:0007669"/>
    <property type="project" value="UniProtKB-KW"/>
</dbReference>
<dbReference type="EMBL" id="JNSL01000134">
    <property type="protein sequence ID" value="KGA14829.1"/>
    <property type="molecule type" value="Genomic_DNA"/>
</dbReference>